<comment type="caution">
    <text evidence="4">The sequence shown here is derived from an EMBL/GenBank/DDBJ whole genome shotgun (WGS) entry which is preliminary data.</text>
</comment>
<dbReference type="GO" id="GO:0005615">
    <property type="term" value="C:extracellular space"/>
    <property type="evidence" value="ECO:0007669"/>
    <property type="project" value="TreeGrafter"/>
</dbReference>
<organism evidence="4 5">
    <name type="scientific">Brachionus calyciflorus</name>
    <dbReference type="NCBI Taxonomy" id="104777"/>
    <lineage>
        <taxon>Eukaryota</taxon>
        <taxon>Metazoa</taxon>
        <taxon>Spiralia</taxon>
        <taxon>Gnathifera</taxon>
        <taxon>Rotifera</taxon>
        <taxon>Eurotatoria</taxon>
        <taxon>Monogononta</taxon>
        <taxon>Pseudotrocha</taxon>
        <taxon>Ploima</taxon>
        <taxon>Brachionidae</taxon>
        <taxon>Brachionus</taxon>
    </lineage>
</organism>
<dbReference type="InterPro" id="IPR050328">
    <property type="entry name" value="Dev_Immune_Receptor"/>
</dbReference>
<dbReference type="InterPro" id="IPR032675">
    <property type="entry name" value="LRR_dom_sf"/>
</dbReference>
<reference evidence="4" key="1">
    <citation type="submission" date="2021-02" db="EMBL/GenBank/DDBJ databases">
        <authorList>
            <person name="Nowell W R."/>
        </authorList>
    </citation>
    <scope>NUCLEOTIDE SEQUENCE</scope>
    <source>
        <strain evidence="4">Ploen Becks lab</strain>
    </source>
</reference>
<keyword evidence="1" id="KW-0433">Leucine-rich repeat</keyword>
<dbReference type="InterPro" id="IPR001611">
    <property type="entry name" value="Leu-rich_rpt"/>
</dbReference>
<dbReference type="GO" id="GO:0031012">
    <property type="term" value="C:extracellular matrix"/>
    <property type="evidence" value="ECO:0007669"/>
    <property type="project" value="TreeGrafter"/>
</dbReference>
<evidence type="ECO:0000313" key="4">
    <source>
        <dbReference type="EMBL" id="CAF1148160.1"/>
    </source>
</evidence>
<name>A0A814SH03_9BILA</name>
<evidence type="ECO:0000256" key="3">
    <source>
        <dbReference type="ARBA" id="ARBA00022737"/>
    </source>
</evidence>
<evidence type="ECO:0000256" key="2">
    <source>
        <dbReference type="ARBA" id="ARBA00022729"/>
    </source>
</evidence>
<dbReference type="Pfam" id="PF13855">
    <property type="entry name" value="LRR_8"/>
    <property type="match status" value="1"/>
</dbReference>
<dbReference type="AlphaFoldDB" id="A0A814SH03"/>
<gene>
    <name evidence="4" type="ORF">OXX778_LOCUS23179</name>
</gene>
<keyword evidence="3" id="KW-0677">Repeat</keyword>
<dbReference type="EMBL" id="CAJNOC010011461">
    <property type="protein sequence ID" value="CAF1148160.1"/>
    <property type="molecule type" value="Genomic_DNA"/>
</dbReference>
<dbReference type="Proteomes" id="UP000663879">
    <property type="component" value="Unassembled WGS sequence"/>
</dbReference>
<dbReference type="Gene3D" id="3.80.10.10">
    <property type="entry name" value="Ribonuclease Inhibitor"/>
    <property type="match status" value="1"/>
</dbReference>
<keyword evidence="5" id="KW-1185">Reference proteome</keyword>
<keyword evidence="2" id="KW-0732">Signal</keyword>
<sequence>MAVFNKKYLEENYPNLIDLEEIKLEAIEFESIELGAFKDLPNLKSLYFNGNQFETMSSEFFEGLENLTYLNLGLNIIKEFKKGVFSKLAKLESLEIEGVETENIDECLFDGLNELSKLNLKCTPCKSLSIISKLNKLKELNLMMSSVEIFQENALNKLMKSTRLIQINLMA</sequence>
<dbReference type="PANTHER" id="PTHR24373:SF370">
    <property type="entry name" value="FISH-LIPS, ISOFORM E"/>
    <property type="match status" value="1"/>
</dbReference>
<dbReference type="PANTHER" id="PTHR24373">
    <property type="entry name" value="SLIT RELATED LEUCINE-RICH REPEAT NEURONAL PROTEIN"/>
    <property type="match status" value="1"/>
</dbReference>
<evidence type="ECO:0000256" key="1">
    <source>
        <dbReference type="ARBA" id="ARBA00022614"/>
    </source>
</evidence>
<dbReference type="SMART" id="SM00369">
    <property type="entry name" value="LRR_TYP"/>
    <property type="match status" value="2"/>
</dbReference>
<dbReference type="InterPro" id="IPR003591">
    <property type="entry name" value="Leu-rich_rpt_typical-subtyp"/>
</dbReference>
<proteinExistence type="predicted"/>
<dbReference type="SUPFAM" id="SSF52058">
    <property type="entry name" value="L domain-like"/>
    <property type="match status" value="1"/>
</dbReference>
<accession>A0A814SH03</accession>
<evidence type="ECO:0000313" key="5">
    <source>
        <dbReference type="Proteomes" id="UP000663879"/>
    </source>
</evidence>
<protein>
    <submittedName>
        <fullName evidence="4">Uncharacterized protein</fullName>
    </submittedName>
</protein>
<dbReference type="OrthoDB" id="27267at2759"/>